<feature type="transmembrane region" description="Helical" evidence="1">
    <location>
        <begin position="26"/>
        <end position="43"/>
    </location>
</feature>
<keyword evidence="1" id="KW-1133">Transmembrane helix</keyword>
<evidence type="ECO:0000313" key="2">
    <source>
        <dbReference type="EMBL" id="OPH34315.1"/>
    </source>
</evidence>
<reference evidence="4" key="1">
    <citation type="submission" date="2017-03" db="EMBL/GenBank/DDBJ databases">
        <title>Draft genome sequence of Moraxella equi CCUG 4950T type strain.</title>
        <authorList>
            <person name="Salva-Serra F."/>
            <person name="Engstrom-Jakobsson H."/>
            <person name="Thorell K."/>
            <person name="Jaen-Luchoro D."/>
            <person name="Gonzales-Siles L."/>
            <person name="Karlsson R."/>
            <person name="Yazdan S."/>
            <person name="Boulund F."/>
            <person name="Johnning A."/>
            <person name="Engstrand L."/>
            <person name="Kristiansson E."/>
            <person name="Moore E."/>
        </authorList>
    </citation>
    <scope>NUCLEOTIDE SEQUENCE [LARGE SCALE GENOMIC DNA]</scope>
    <source>
        <strain evidence="4">CCUG 4441</strain>
    </source>
</reference>
<dbReference type="Proteomes" id="UP000254107">
    <property type="component" value="Unassembled WGS sequence"/>
</dbReference>
<dbReference type="Proteomes" id="UP000191025">
    <property type="component" value="Unassembled WGS sequence"/>
</dbReference>
<proteinExistence type="predicted"/>
<dbReference type="AlphaFoldDB" id="A0A1V4GP00"/>
<keyword evidence="1" id="KW-0472">Membrane</keyword>
<feature type="transmembrane region" description="Helical" evidence="1">
    <location>
        <begin position="49"/>
        <end position="67"/>
    </location>
</feature>
<evidence type="ECO:0000256" key="1">
    <source>
        <dbReference type="SAM" id="Phobius"/>
    </source>
</evidence>
<dbReference type="RefSeq" id="WP_062498584.1">
    <property type="nucleotide sequence ID" value="NZ_MXAN01000086.1"/>
</dbReference>
<gene>
    <name evidence="2" type="ORF">B5J94_11595</name>
    <name evidence="3" type="ORF">NCTC7911_02264</name>
</gene>
<reference evidence="2" key="2">
    <citation type="submission" date="2017-03" db="EMBL/GenBank/DDBJ databases">
        <authorList>
            <person name="Afonso C.L."/>
            <person name="Miller P.J."/>
            <person name="Scott M.A."/>
            <person name="Spackman E."/>
            <person name="Goraichik I."/>
            <person name="Dimitrov K.M."/>
            <person name="Suarez D.L."/>
            <person name="Swayne D.E."/>
        </authorList>
    </citation>
    <scope>NUCLEOTIDE SEQUENCE</scope>
    <source>
        <strain evidence="2">CCUG 4441</strain>
    </source>
</reference>
<accession>A0A1V4GP00</accession>
<organism evidence="2 4">
    <name type="scientific">Moraxella lacunata</name>
    <dbReference type="NCBI Taxonomy" id="477"/>
    <lineage>
        <taxon>Bacteria</taxon>
        <taxon>Pseudomonadati</taxon>
        <taxon>Pseudomonadota</taxon>
        <taxon>Gammaproteobacteria</taxon>
        <taxon>Moraxellales</taxon>
        <taxon>Moraxellaceae</taxon>
        <taxon>Moraxella</taxon>
    </lineage>
</organism>
<sequence length="192" mass="22550">MWLLLAELFPEILTVFRDLKNKDRKHSIIILVLFLSFCAILYHDINLGISIPIIFILTIFTIIHYLYNAKKKYKQNNRIKINQEMIFIHKKIPITYQKILGSSHKFIAQNKEIEFLLLPKYGGNNCIVINHEKIYGLSLSPIFHYGIIFYQKVIDIHDNPFDIKVTLNGYLSPYLTIEVTNENLLKNKSLLL</sequence>
<dbReference type="EMBL" id="UGQC01000001">
    <property type="protein sequence ID" value="STZ00852.1"/>
    <property type="molecule type" value="Genomic_DNA"/>
</dbReference>
<protein>
    <submittedName>
        <fullName evidence="2">Uncharacterized protein</fullName>
    </submittedName>
</protein>
<evidence type="ECO:0000313" key="4">
    <source>
        <dbReference type="Proteomes" id="UP000191025"/>
    </source>
</evidence>
<evidence type="ECO:0000313" key="5">
    <source>
        <dbReference type="Proteomes" id="UP000254107"/>
    </source>
</evidence>
<reference evidence="3 5" key="3">
    <citation type="submission" date="2018-06" db="EMBL/GenBank/DDBJ databases">
        <authorList>
            <consortium name="Pathogen Informatics"/>
            <person name="Doyle S."/>
        </authorList>
    </citation>
    <scope>NUCLEOTIDE SEQUENCE [LARGE SCALE GENOMIC DNA]</scope>
    <source>
        <strain evidence="3 5">NCTC7911</strain>
    </source>
</reference>
<keyword evidence="1" id="KW-0812">Transmembrane</keyword>
<evidence type="ECO:0000313" key="3">
    <source>
        <dbReference type="EMBL" id="STZ00852.1"/>
    </source>
</evidence>
<dbReference type="EMBL" id="MXAN01000086">
    <property type="protein sequence ID" value="OPH34315.1"/>
    <property type="molecule type" value="Genomic_DNA"/>
</dbReference>
<name>A0A1V4GP00_MORLA</name>
<keyword evidence="5" id="KW-1185">Reference proteome</keyword>